<dbReference type="GO" id="GO:0051920">
    <property type="term" value="F:peroxiredoxin activity"/>
    <property type="evidence" value="ECO:0007669"/>
    <property type="project" value="InterPro"/>
</dbReference>
<comment type="caution">
    <text evidence="2">The sequence shown here is derived from an EMBL/GenBank/DDBJ whole genome shotgun (WGS) entry which is preliminary data.</text>
</comment>
<proteinExistence type="predicted"/>
<dbReference type="EMBL" id="AOKY01000472">
    <property type="protein sequence ID" value="KDB21573.1"/>
    <property type="molecule type" value="Genomic_DNA"/>
</dbReference>
<dbReference type="PANTHER" id="PTHR34846">
    <property type="entry name" value="4-CARBOXYMUCONOLACTONE DECARBOXYLASE FAMILY PROTEIN (AFU_ORTHOLOGUE AFUA_6G11590)"/>
    <property type="match status" value="1"/>
</dbReference>
<dbReference type="InterPro" id="IPR003779">
    <property type="entry name" value="CMD-like"/>
</dbReference>
<dbReference type="SUPFAM" id="SSF69118">
    <property type="entry name" value="AhpD-like"/>
    <property type="match status" value="1"/>
</dbReference>
<sequence length="184" mass="20517">MRLSYTSNPPTTATPDEAAILERIQARRSPNSLLPLDLTLLHSFPVADGWNSFLGAIRTRTSIPAAARELAICRVAALNQAWFEWKQHFPLLKAAGVSDQAIELIKLDKCDEVELARELDSKELMAVYRYSSAMTRNVKVPEDVFQEIKGLFSEKEVVEITATTAAYNCVSRFLVALDVGEMND</sequence>
<name>A0A059J1K3_TRIIM</name>
<evidence type="ECO:0000259" key="1">
    <source>
        <dbReference type="Pfam" id="PF02627"/>
    </source>
</evidence>
<protein>
    <recommendedName>
        <fullName evidence="1">Carboxymuconolactone decarboxylase-like domain-containing protein</fullName>
    </recommendedName>
</protein>
<dbReference type="InterPro" id="IPR029032">
    <property type="entry name" value="AhpD-like"/>
</dbReference>
<organism evidence="2 3">
    <name type="scientific">Trichophyton interdigitale (strain MR816)</name>
    <dbReference type="NCBI Taxonomy" id="1215338"/>
    <lineage>
        <taxon>Eukaryota</taxon>
        <taxon>Fungi</taxon>
        <taxon>Dikarya</taxon>
        <taxon>Ascomycota</taxon>
        <taxon>Pezizomycotina</taxon>
        <taxon>Eurotiomycetes</taxon>
        <taxon>Eurotiomycetidae</taxon>
        <taxon>Onygenales</taxon>
        <taxon>Arthrodermataceae</taxon>
        <taxon>Trichophyton</taxon>
    </lineage>
</organism>
<dbReference type="Pfam" id="PF02627">
    <property type="entry name" value="CMD"/>
    <property type="match status" value="1"/>
</dbReference>
<keyword evidence="3" id="KW-1185">Reference proteome</keyword>
<dbReference type="OMA" id="ESMNEIM"/>
<dbReference type="PANTHER" id="PTHR34846:SF11">
    <property type="entry name" value="4-CARBOXYMUCONOLACTONE DECARBOXYLASE FAMILY PROTEIN (AFU_ORTHOLOGUE AFUA_6G11590)"/>
    <property type="match status" value="1"/>
</dbReference>
<evidence type="ECO:0000313" key="2">
    <source>
        <dbReference type="EMBL" id="KDB21573.1"/>
    </source>
</evidence>
<dbReference type="Gene3D" id="1.20.1290.10">
    <property type="entry name" value="AhpD-like"/>
    <property type="match status" value="1"/>
</dbReference>
<dbReference type="AlphaFoldDB" id="A0A059J1K3"/>
<accession>A0A059J1K3</accession>
<evidence type="ECO:0000313" key="3">
    <source>
        <dbReference type="Proteomes" id="UP000024533"/>
    </source>
</evidence>
<feature type="domain" description="Carboxymuconolactone decarboxylase-like" evidence="1">
    <location>
        <begin position="46"/>
        <end position="103"/>
    </location>
</feature>
<reference evidence="2 3" key="1">
    <citation type="submission" date="2014-02" db="EMBL/GenBank/DDBJ databases">
        <title>The Genome Sequence of Trichophyton interdigitale MR816.</title>
        <authorList>
            <consortium name="The Broad Institute Genomics Platform"/>
            <person name="Cuomo C.A."/>
            <person name="White T.C."/>
            <person name="Graser Y."/>
            <person name="Martinez-Rossi N."/>
            <person name="Heitman J."/>
            <person name="Young S.K."/>
            <person name="Zeng Q."/>
            <person name="Gargeya S."/>
            <person name="Abouelleil A."/>
            <person name="Alvarado L."/>
            <person name="Chapman S.B."/>
            <person name="Gainer-Dewar J."/>
            <person name="Goldberg J."/>
            <person name="Griggs A."/>
            <person name="Gujja S."/>
            <person name="Hansen M."/>
            <person name="Howarth C."/>
            <person name="Imamovic A."/>
            <person name="Larimer J."/>
            <person name="Martinez D."/>
            <person name="Murphy C."/>
            <person name="Pearson M.D."/>
            <person name="Persinoti G."/>
            <person name="Poon T."/>
            <person name="Priest M."/>
            <person name="Roberts A.D."/>
            <person name="Saif S."/>
            <person name="Shea T.D."/>
            <person name="Sykes S.N."/>
            <person name="Wortman J."/>
            <person name="Nusbaum C."/>
            <person name="Birren B."/>
        </authorList>
    </citation>
    <scope>NUCLEOTIDE SEQUENCE [LARGE SCALE GENOMIC DNA]</scope>
    <source>
        <strain evidence="2 3">MR816</strain>
    </source>
</reference>
<dbReference type="Proteomes" id="UP000024533">
    <property type="component" value="Unassembled WGS sequence"/>
</dbReference>
<dbReference type="HOGENOM" id="CLU_082760_2_0_1"/>
<dbReference type="OrthoDB" id="9998495at2759"/>
<gene>
    <name evidence="2" type="ORF">H109_06493</name>
</gene>